<proteinExistence type="predicted"/>
<dbReference type="AlphaFoldDB" id="A0A1Q5UGP9"/>
<accession>A0A1Q5UGP9</accession>
<reference evidence="2 3" key="1">
    <citation type="submission" date="2016-10" db="EMBL/GenBank/DDBJ databases">
        <title>Genome sequence of the ascomycete fungus Penicillium subrubescens.</title>
        <authorList>
            <person name="De Vries R.P."/>
            <person name="Peng M."/>
            <person name="Dilokpimol A."/>
            <person name="Hilden K."/>
            <person name="Makela M.R."/>
            <person name="Grigoriev I."/>
            <person name="Riley R."/>
            <person name="Granchi Z."/>
        </authorList>
    </citation>
    <scope>NUCLEOTIDE SEQUENCE [LARGE SCALE GENOMIC DNA]</scope>
    <source>
        <strain evidence="2 3">CBS 132785</strain>
    </source>
</reference>
<dbReference type="EMBL" id="MNBE01000274">
    <property type="protein sequence ID" value="OKP11641.1"/>
    <property type="molecule type" value="Genomic_DNA"/>
</dbReference>
<dbReference type="Proteomes" id="UP000186955">
    <property type="component" value="Unassembled WGS sequence"/>
</dbReference>
<feature type="chain" id="PRO_5012727938" evidence="1">
    <location>
        <begin position="21"/>
        <end position="89"/>
    </location>
</feature>
<organism evidence="2 3">
    <name type="scientific">Penicillium subrubescens</name>
    <dbReference type="NCBI Taxonomy" id="1316194"/>
    <lineage>
        <taxon>Eukaryota</taxon>
        <taxon>Fungi</taxon>
        <taxon>Dikarya</taxon>
        <taxon>Ascomycota</taxon>
        <taxon>Pezizomycotina</taxon>
        <taxon>Eurotiomycetes</taxon>
        <taxon>Eurotiomycetidae</taxon>
        <taxon>Eurotiales</taxon>
        <taxon>Aspergillaceae</taxon>
        <taxon>Penicillium</taxon>
    </lineage>
</organism>
<evidence type="ECO:0000256" key="1">
    <source>
        <dbReference type="SAM" id="SignalP"/>
    </source>
</evidence>
<keyword evidence="1" id="KW-0732">Signal</keyword>
<evidence type="ECO:0000313" key="3">
    <source>
        <dbReference type="Proteomes" id="UP000186955"/>
    </source>
</evidence>
<feature type="signal peptide" evidence="1">
    <location>
        <begin position="1"/>
        <end position="20"/>
    </location>
</feature>
<keyword evidence="3" id="KW-1185">Reference proteome</keyword>
<protein>
    <submittedName>
        <fullName evidence="2">Uncharacterized protein</fullName>
    </submittedName>
</protein>
<evidence type="ECO:0000313" key="2">
    <source>
        <dbReference type="EMBL" id="OKP11641.1"/>
    </source>
</evidence>
<name>A0A1Q5UGP9_9EURO</name>
<gene>
    <name evidence="2" type="ORF">PENSUB_2713</name>
</gene>
<comment type="caution">
    <text evidence="2">The sequence shown here is derived from an EMBL/GenBank/DDBJ whole genome shotgun (WGS) entry which is preliminary data.</text>
</comment>
<sequence length="89" mass="9602">MTTTLIYFIFLPLILNPPRPLTTKALIDRLPKALGRTPKALSSASCRLAYPFSRATNGGTKATHDVTNCTGRPLKCFAYGLGETAFDGV</sequence>